<reference evidence="6 7" key="1">
    <citation type="journal article" date="2024" name="Proc. Natl. Acad. Sci. U.S.A.">
        <title>The evolutionary genomics of adaptation to stress in wild rhizobium bacteria.</title>
        <authorList>
            <person name="Kehlet-Delgado H."/>
            <person name="Montoya A.P."/>
            <person name="Jensen K.T."/>
            <person name="Wendlandt C.E."/>
            <person name="Dexheimer C."/>
            <person name="Roberts M."/>
            <person name="Torres Martinez L."/>
            <person name="Friesen M.L."/>
            <person name="Griffitts J.S."/>
            <person name="Porter S.S."/>
        </authorList>
    </citation>
    <scope>NUCLEOTIDE SEQUENCE [LARGE SCALE GENOMIC DNA]</scope>
    <source>
        <strain evidence="6 7">M0641</strain>
    </source>
</reference>
<keyword evidence="2 5" id="KW-0812">Transmembrane</keyword>
<evidence type="ECO:0000256" key="2">
    <source>
        <dbReference type="ARBA" id="ARBA00022692"/>
    </source>
</evidence>
<keyword evidence="7" id="KW-1185">Reference proteome</keyword>
<feature type="transmembrane region" description="Helical" evidence="5">
    <location>
        <begin position="171"/>
        <end position="192"/>
    </location>
</feature>
<accession>A0ABV1Z1J6</accession>
<evidence type="ECO:0000256" key="4">
    <source>
        <dbReference type="ARBA" id="ARBA00023136"/>
    </source>
</evidence>
<dbReference type="Gene3D" id="1.20.1510.10">
    <property type="entry name" value="Cation efflux protein transmembrane domain"/>
    <property type="match status" value="1"/>
</dbReference>
<comment type="caution">
    <text evidence="6">The sequence shown here is derived from an EMBL/GenBank/DDBJ whole genome shotgun (WGS) entry which is preliminary data.</text>
</comment>
<name>A0ABV1Z1J6_9HYPH</name>
<feature type="transmembrane region" description="Helical" evidence="5">
    <location>
        <begin position="198"/>
        <end position="219"/>
    </location>
</feature>
<evidence type="ECO:0000313" key="7">
    <source>
        <dbReference type="Proteomes" id="UP001433071"/>
    </source>
</evidence>
<dbReference type="Proteomes" id="UP001433071">
    <property type="component" value="Unassembled WGS sequence"/>
</dbReference>
<evidence type="ECO:0000313" key="6">
    <source>
        <dbReference type="EMBL" id="MER9405731.1"/>
    </source>
</evidence>
<dbReference type="InterPro" id="IPR027469">
    <property type="entry name" value="Cation_efflux_TMD_sf"/>
</dbReference>
<dbReference type="RefSeq" id="WP_352559110.1">
    <property type="nucleotide sequence ID" value="NZ_JAMYQB010000013.1"/>
</dbReference>
<organism evidence="6 7">
    <name type="scientific">Mesorhizobium caraganae</name>
    <dbReference type="NCBI Taxonomy" id="483206"/>
    <lineage>
        <taxon>Bacteria</taxon>
        <taxon>Pseudomonadati</taxon>
        <taxon>Pseudomonadota</taxon>
        <taxon>Alphaproteobacteria</taxon>
        <taxon>Hyphomicrobiales</taxon>
        <taxon>Phyllobacteriaceae</taxon>
        <taxon>Mesorhizobium</taxon>
    </lineage>
</organism>
<gene>
    <name evidence="6" type="ORF">NKI36_17000</name>
</gene>
<dbReference type="EMBL" id="JAMYQB010000013">
    <property type="protein sequence ID" value="MER9405731.1"/>
    <property type="molecule type" value="Genomic_DNA"/>
</dbReference>
<keyword evidence="3 5" id="KW-1133">Transmembrane helix</keyword>
<protein>
    <recommendedName>
        <fullName evidence="8">Cation transporter</fullName>
    </recommendedName>
</protein>
<feature type="transmembrane region" description="Helical" evidence="5">
    <location>
        <begin position="51"/>
        <end position="70"/>
    </location>
</feature>
<evidence type="ECO:0008006" key="8">
    <source>
        <dbReference type="Google" id="ProtNLM"/>
    </source>
</evidence>
<proteinExistence type="predicted"/>
<evidence type="ECO:0000256" key="5">
    <source>
        <dbReference type="SAM" id="Phobius"/>
    </source>
</evidence>
<sequence>MQPLRKTNDKSDGEATAARTARLAVLAGTPGLILTAYAAATSTSLTIRADLALTLMDMLVLVSVAAVTGGGKRLGIAKRRAALAETLVNALAALAMCLSMTVVAGIAVQRLAAGGVEPHGSGVVLAMNLNLAYAAVNFWILRRWKARNALAASALARAQICLFSDKLSSNLLIAASLATAMIWQGTIIARFIDPVAGLLIATMTARWTIPVVCDAVRGLRREFRRARRPVA</sequence>
<keyword evidence="4 5" id="KW-0472">Membrane</keyword>
<evidence type="ECO:0000256" key="3">
    <source>
        <dbReference type="ARBA" id="ARBA00022989"/>
    </source>
</evidence>
<dbReference type="SUPFAM" id="SSF161111">
    <property type="entry name" value="Cation efflux protein transmembrane domain-like"/>
    <property type="match status" value="1"/>
</dbReference>
<feature type="transmembrane region" description="Helical" evidence="5">
    <location>
        <begin position="82"/>
        <end position="108"/>
    </location>
</feature>
<evidence type="ECO:0000256" key="1">
    <source>
        <dbReference type="ARBA" id="ARBA00004141"/>
    </source>
</evidence>
<feature type="transmembrane region" description="Helical" evidence="5">
    <location>
        <begin position="120"/>
        <end position="141"/>
    </location>
</feature>
<comment type="subcellular location">
    <subcellularLocation>
        <location evidence="1">Membrane</location>
        <topology evidence="1">Multi-pass membrane protein</topology>
    </subcellularLocation>
</comment>
<feature type="transmembrane region" description="Helical" evidence="5">
    <location>
        <begin position="21"/>
        <end position="39"/>
    </location>
</feature>